<accession>A0A8J3K1D4</accession>
<keyword evidence="2" id="KW-1185">Reference proteome</keyword>
<proteinExistence type="predicted"/>
<evidence type="ECO:0000313" key="2">
    <source>
        <dbReference type="Proteomes" id="UP000619293"/>
    </source>
</evidence>
<organism evidence="1 2">
    <name type="scientific">Catellatospora chokoriensis</name>
    <dbReference type="NCBI Taxonomy" id="310353"/>
    <lineage>
        <taxon>Bacteria</taxon>
        <taxon>Bacillati</taxon>
        <taxon>Actinomycetota</taxon>
        <taxon>Actinomycetes</taxon>
        <taxon>Micromonosporales</taxon>
        <taxon>Micromonosporaceae</taxon>
        <taxon>Catellatospora</taxon>
    </lineage>
</organism>
<comment type="caution">
    <text evidence="1">The sequence shown here is derived from an EMBL/GenBank/DDBJ whole genome shotgun (WGS) entry which is preliminary data.</text>
</comment>
<evidence type="ECO:0000313" key="1">
    <source>
        <dbReference type="EMBL" id="GIF90652.1"/>
    </source>
</evidence>
<reference evidence="1 2" key="1">
    <citation type="submission" date="2021-01" db="EMBL/GenBank/DDBJ databases">
        <title>Whole genome shotgun sequence of Catellatospora chokoriensis NBRC 107358.</title>
        <authorList>
            <person name="Komaki H."/>
            <person name="Tamura T."/>
        </authorList>
    </citation>
    <scope>NUCLEOTIDE SEQUENCE [LARGE SCALE GENOMIC DNA]</scope>
    <source>
        <strain evidence="1 2">NBRC 107358</strain>
    </source>
</reference>
<protein>
    <submittedName>
        <fullName evidence="1">Uncharacterized protein</fullName>
    </submittedName>
</protein>
<name>A0A8J3K1D4_9ACTN</name>
<dbReference type="AlphaFoldDB" id="A0A8J3K1D4"/>
<dbReference type="EMBL" id="BONG01000025">
    <property type="protein sequence ID" value="GIF90652.1"/>
    <property type="molecule type" value="Genomic_DNA"/>
</dbReference>
<gene>
    <name evidence="1" type="ORF">Cch02nite_40960</name>
</gene>
<dbReference type="Proteomes" id="UP000619293">
    <property type="component" value="Unassembled WGS sequence"/>
</dbReference>
<sequence length="125" mass="13947">MPRAGRRRVPWRHTAEAAALGVPFDQAHQKINITNELPKLSFVRGQHDFAVFLEGTWRLLSGFEHGLGWAALRGADRGAETEIPGGKGIFLSINDEEFVNAATVTYALLTTACRLLRTRHLEPER</sequence>